<keyword evidence="3" id="KW-1185">Reference proteome</keyword>
<evidence type="ECO:0000313" key="2">
    <source>
        <dbReference type="EMBL" id="RMI46745.1"/>
    </source>
</evidence>
<gene>
    <name evidence="2" type="ORF">EBN88_00495</name>
</gene>
<protein>
    <recommendedName>
        <fullName evidence="4">CHAD domain-containing protein</fullName>
    </recommendedName>
</protein>
<dbReference type="Pfam" id="PF19751">
    <property type="entry name" value="DUF6238"/>
    <property type="match status" value="1"/>
</dbReference>
<dbReference type="InterPro" id="IPR046205">
    <property type="entry name" value="DUF6238"/>
</dbReference>
<evidence type="ECO:0000313" key="3">
    <source>
        <dbReference type="Proteomes" id="UP000278673"/>
    </source>
</evidence>
<name>A0A3M2MDM3_9ACTN</name>
<evidence type="ECO:0000256" key="1">
    <source>
        <dbReference type="SAM" id="MobiDB-lite"/>
    </source>
</evidence>
<comment type="caution">
    <text evidence="2">The sequence shown here is derived from an EMBL/GenBank/DDBJ whole genome shotgun (WGS) entry which is preliminary data.</text>
</comment>
<organism evidence="2 3">
    <name type="scientific">Streptomyces triticirhizae</name>
    <dbReference type="NCBI Taxonomy" id="2483353"/>
    <lineage>
        <taxon>Bacteria</taxon>
        <taxon>Bacillati</taxon>
        <taxon>Actinomycetota</taxon>
        <taxon>Actinomycetes</taxon>
        <taxon>Kitasatosporales</taxon>
        <taxon>Streptomycetaceae</taxon>
        <taxon>Streptomyces</taxon>
    </lineage>
</organism>
<dbReference type="Proteomes" id="UP000278673">
    <property type="component" value="Unassembled WGS sequence"/>
</dbReference>
<evidence type="ECO:0008006" key="4">
    <source>
        <dbReference type="Google" id="ProtNLM"/>
    </source>
</evidence>
<sequence>MELHYVAEDLTSGARVADLSAQASHLAAVRLRLWQAASCLHDAFHATPSSPTAGAGRRFGICRRHLAASTLARLRTTRGQLHDPIHGHTTHPDPTTGETG</sequence>
<dbReference type="EMBL" id="RFFJ01000001">
    <property type="protein sequence ID" value="RMI46745.1"/>
    <property type="molecule type" value="Genomic_DNA"/>
</dbReference>
<proteinExistence type="predicted"/>
<accession>A0A3M2MDM3</accession>
<feature type="region of interest" description="Disordered" evidence="1">
    <location>
        <begin position="75"/>
        <end position="100"/>
    </location>
</feature>
<dbReference type="AlphaFoldDB" id="A0A3M2MDM3"/>
<reference evidence="2 3" key="1">
    <citation type="submission" date="2018-10" db="EMBL/GenBank/DDBJ databases">
        <title>Isolation, diversity and antifungal activity of actinobacteria from wheat.</title>
        <authorList>
            <person name="Han C."/>
        </authorList>
    </citation>
    <scope>NUCLEOTIDE SEQUENCE [LARGE SCALE GENOMIC DNA]</scope>
    <source>
        <strain evidence="2 3">NEAU-YY642</strain>
    </source>
</reference>